<dbReference type="InterPro" id="IPR018803">
    <property type="entry name" value="Ish1/Msc1-like"/>
</dbReference>
<reference evidence="3 4" key="1">
    <citation type="submission" date="2023-03" db="EMBL/GenBank/DDBJ databases">
        <title>Mating type loci evolution in Malassezia.</title>
        <authorList>
            <person name="Coelho M.A."/>
        </authorList>
    </citation>
    <scope>NUCLEOTIDE SEQUENCE [LARGE SCALE GENOMIC DNA]</scope>
    <source>
        <strain evidence="3 4">CBS 13387</strain>
    </source>
</reference>
<dbReference type="Pfam" id="PF10281">
    <property type="entry name" value="Ish1"/>
    <property type="match status" value="4"/>
</dbReference>
<organism evidence="3 4">
    <name type="scientific">Malassezia arunalokei</name>
    <dbReference type="NCBI Taxonomy" id="1514897"/>
    <lineage>
        <taxon>Eukaryota</taxon>
        <taxon>Fungi</taxon>
        <taxon>Dikarya</taxon>
        <taxon>Basidiomycota</taxon>
        <taxon>Ustilaginomycotina</taxon>
        <taxon>Malasseziomycetes</taxon>
        <taxon>Malasseziales</taxon>
        <taxon>Malasseziaceae</taxon>
        <taxon>Malassezia</taxon>
    </lineage>
</organism>
<feature type="signal peptide" evidence="2">
    <location>
        <begin position="1"/>
        <end position="19"/>
    </location>
</feature>
<evidence type="ECO:0000313" key="3">
    <source>
        <dbReference type="EMBL" id="WFD15462.1"/>
    </source>
</evidence>
<sequence length="408" mass="46163">MVPMQVWFVAVAAVALVVAAKDVPQLCKHLEFSSWSDTGLRAYLLERGITSPGATHDKLVTLAKNDCETLMAEAERGPDGSSAQWNEALSLASSVRANFAPKTATTKSMPSATPVGTEPIKRDASTAARKVGHSASTVAEKRWDDVSAYLDDAKDYVYSKWSEVDLYGWLRSHGLDVPTNAARSTMLALMREPFAREHYDRPYARLSSEYLHRWLVEHGYLRGEAPQSRQTYEALAQRYYYYMQDRVYDTWTQADLHKWLADRGLVPQDWRATRDEYLRVMQDKYARAADTIWAGWKESDMRQYLARKGVLTHASTYEELLQLMQKHAQSAAATASAYVSWSDAKLRGFLKDRGVQVEALPSSRSELLRAMRAHYTPSWSVQWQQTIESALARVKRGGKSLLGVHDEL</sequence>
<proteinExistence type="predicted"/>
<dbReference type="AlphaFoldDB" id="A0AAJ5YYU8"/>
<name>A0AAJ5YYU8_9BASI</name>
<dbReference type="Proteomes" id="UP001217582">
    <property type="component" value="Chromosome 3"/>
</dbReference>
<dbReference type="EMBL" id="CP119918">
    <property type="protein sequence ID" value="WFD15462.1"/>
    <property type="molecule type" value="Genomic_DNA"/>
</dbReference>
<evidence type="ECO:0000256" key="1">
    <source>
        <dbReference type="SAM" id="MobiDB-lite"/>
    </source>
</evidence>
<accession>A0AAJ5YYU8</accession>
<keyword evidence="2" id="KW-0732">Signal</keyword>
<evidence type="ECO:0000313" key="4">
    <source>
        <dbReference type="Proteomes" id="UP001217582"/>
    </source>
</evidence>
<keyword evidence="4" id="KW-1185">Reference proteome</keyword>
<gene>
    <name evidence="3" type="ORF">MARU1_001480</name>
</gene>
<feature type="region of interest" description="Disordered" evidence="1">
    <location>
        <begin position="102"/>
        <end position="128"/>
    </location>
</feature>
<evidence type="ECO:0000256" key="2">
    <source>
        <dbReference type="SAM" id="SignalP"/>
    </source>
</evidence>
<feature type="chain" id="PRO_5042538426" evidence="2">
    <location>
        <begin position="20"/>
        <end position="408"/>
    </location>
</feature>
<protein>
    <submittedName>
        <fullName evidence="3">Uncharacterized protein</fullName>
    </submittedName>
</protein>